<dbReference type="Proteomes" id="UP000281118">
    <property type="component" value="Unassembled WGS sequence"/>
</dbReference>
<reference evidence="1 4" key="2">
    <citation type="submission" date="2020-08" db="EMBL/GenBank/DDBJ databases">
        <title>Genomic Encyclopedia of Type Strains, Phase IV (KMG-V): Genome sequencing to study the core and pangenomes of soil and plant-associated prokaryotes.</title>
        <authorList>
            <person name="Whitman W."/>
        </authorList>
    </citation>
    <scope>NUCLEOTIDE SEQUENCE [LARGE SCALE GENOMIC DNA]</scope>
    <source>
        <strain evidence="1 4">34/80</strain>
    </source>
</reference>
<evidence type="ECO:0000313" key="3">
    <source>
        <dbReference type="Proteomes" id="UP000281118"/>
    </source>
</evidence>
<dbReference type="EMBL" id="JACIFZ010000004">
    <property type="protein sequence ID" value="MBB4223191.1"/>
    <property type="molecule type" value="Genomic_DNA"/>
</dbReference>
<name>A0A3S0Z9Z0_9BURK</name>
<organism evidence="2 3">
    <name type="scientific">Variovorax guangxiensis</name>
    <dbReference type="NCBI Taxonomy" id="1775474"/>
    <lineage>
        <taxon>Bacteria</taxon>
        <taxon>Pseudomonadati</taxon>
        <taxon>Pseudomonadota</taxon>
        <taxon>Betaproteobacteria</taxon>
        <taxon>Burkholderiales</taxon>
        <taxon>Comamonadaceae</taxon>
        <taxon>Variovorax</taxon>
    </lineage>
</organism>
<dbReference type="OrthoDB" id="8853950at2"/>
<sequence length="83" mass="9199">MTSIVLTYTGSPRKKLSAEARLRRCVPGVVLTAKTSTLMEAQVDEEQLAALEQNPEWAVSQPTFAEIRKPVFNLKNARAKLAK</sequence>
<proteinExistence type="predicted"/>
<dbReference type="RefSeq" id="WP_126022327.1">
    <property type="nucleotide sequence ID" value="NZ_JACIFZ010000004.1"/>
</dbReference>
<gene>
    <name evidence="2" type="ORF">EJP67_14040</name>
    <name evidence="1" type="ORF">GGD71_003973</name>
</gene>
<evidence type="ECO:0000313" key="1">
    <source>
        <dbReference type="EMBL" id="MBB4223191.1"/>
    </source>
</evidence>
<reference evidence="2 3" key="1">
    <citation type="submission" date="2018-12" db="EMBL/GenBank/DDBJ databases">
        <title>The genome sequences of Variovorax guangxiensis DSM 27352.</title>
        <authorList>
            <person name="Gao J."/>
            <person name="Sun J."/>
        </authorList>
    </citation>
    <scope>NUCLEOTIDE SEQUENCE [LARGE SCALE GENOMIC DNA]</scope>
    <source>
        <strain evidence="2 3">DSM 27352</strain>
    </source>
</reference>
<dbReference type="Proteomes" id="UP000524450">
    <property type="component" value="Unassembled WGS sequence"/>
</dbReference>
<evidence type="ECO:0000313" key="2">
    <source>
        <dbReference type="EMBL" id="RUR68177.1"/>
    </source>
</evidence>
<dbReference type="EMBL" id="RXFT01000005">
    <property type="protein sequence ID" value="RUR68177.1"/>
    <property type="molecule type" value="Genomic_DNA"/>
</dbReference>
<comment type="caution">
    <text evidence="2">The sequence shown here is derived from an EMBL/GenBank/DDBJ whole genome shotgun (WGS) entry which is preliminary data.</text>
</comment>
<accession>A0A3S0Z9Z0</accession>
<dbReference type="AlphaFoldDB" id="A0A3S0Z9Z0"/>
<protein>
    <submittedName>
        <fullName evidence="2">Uncharacterized protein</fullName>
    </submittedName>
</protein>
<evidence type="ECO:0000313" key="4">
    <source>
        <dbReference type="Proteomes" id="UP000524450"/>
    </source>
</evidence>